<feature type="non-terminal residue" evidence="3">
    <location>
        <position position="1"/>
    </location>
</feature>
<feature type="region of interest" description="Disordered" evidence="1">
    <location>
        <begin position="26"/>
        <end position="59"/>
    </location>
</feature>
<evidence type="ECO:0000313" key="4">
    <source>
        <dbReference type="Proteomes" id="UP000053660"/>
    </source>
</evidence>
<dbReference type="AlphaFoldDB" id="A0A0B1T6E6"/>
<evidence type="ECO:0000313" key="3">
    <source>
        <dbReference type="EMBL" id="KHJ91377.1"/>
    </source>
</evidence>
<feature type="signal peptide" evidence="2">
    <location>
        <begin position="1"/>
        <end position="19"/>
    </location>
</feature>
<feature type="chain" id="PRO_5002061458" evidence="2">
    <location>
        <begin position="20"/>
        <end position="113"/>
    </location>
</feature>
<reference evidence="3 4" key="1">
    <citation type="submission" date="2014-03" db="EMBL/GenBank/DDBJ databases">
        <title>Draft genome of the hookworm Oesophagostomum dentatum.</title>
        <authorList>
            <person name="Mitreva M."/>
        </authorList>
    </citation>
    <scope>NUCLEOTIDE SEQUENCE [LARGE SCALE GENOMIC DNA]</scope>
    <source>
        <strain evidence="3 4">OD-Hann</strain>
    </source>
</reference>
<accession>A0A0B1T6E6</accession>
<dbReference type="Proteomes" id="UP000053660">
    <property type="component" value="Unassembled WGS sequence"/>
</dbReference>
<keyword evidence="4" id="KW-1185">Reference proteome</keyword>
<evidence type="ECO:0000256" key="1">
    <source>
        <dbReference type="SAM" id="MobiDB-lite"/>
    </source>
</evidence>
<name>A0A0B1T6E6_OESDE</name>
<evidence type="ECO:0000256" key="2">
    <source>
        <dbReference type="SAM" id="SignalP"/>
    </source>
</evidence>
<dbReference type="EMBL" id="KN552113">
    <property type="protein sequence ID" value="KHJ91377.1"/>
    <property type="molecule type" value="Genomic_DNA"/>
</dbReference>
<sequence>EFLSNFVLFFTIVPWPACAYCCRREKQTPKKSSPQMKTAREISHSMTANSLKSAEEVVPEDTVAAEKQITVGGIKEAEKPAVVVIPKDAPMDTMSTQLSILASDLHPDNPSSR</sequence>
<proteinExistence type="predicted"/>
<gene>
    <name evidence="3" type="ORF">OESDEN_08760</name>
</gene>
<organism evidence="3 4">
    <name type="scientific">Oesophagostomum dentatum</name>
    <name type="common">Nodular worm</name>
    <dbReference type="NCBI Taxonomy" id="61180"/>
    <lineage>
        <taxon>Eukaryota</taxon>
        <taxon>Metazoa</taxon>
        <taxon>Ecdysozoa</taxon>
        <taxon>Nematoda</taxon>
        <taxon>Chromadorea</taxon>
        <taxon>Rhabditida</taxon>
        <taxon>Rhabditina</taxon>
        <taxon>Rhabditomorpha</taxon>
        <taxon>Strongyloidea</taxon>
        <taxon>Strongylidae</taxon>
        <taxon>Oesophagostomum</taxon>
    </lineage>
</organism>
<protein>
    <submittedName>
        <fullName evidence="3">Uncharacterized protein</fullName>
    </submittedName>
</protein>
<keyword evidence="2" id="KW-0732">Signal</keyword>